<accession>A0AAD4WIL8</accession>
<dbReference type="PANTHER" id="PTHR46481:SF7">
    <property type="entry name" value="ZINC FINGER BED DOMAIN-CONTAINING PROTEIN RICESLEEPER 2-LIKE"/>
    <property type="match status" value="1"/>
</dbReference>
<evidence type="ECO:0000313" key="2">
    <source>
        <dbReference type="Proteomes" id="UP001054821"/>
    </source>
</evidence>
<reference evidence="1 2" key="1">
    <citation type="journal article" date="2022" name="G3 (Bethesda)">
        <title>Whole-genome sequence and methylome profiling of the almond [Prunus dulcis (Mill.) D.A. Webb] cultivar 'Nonpareil'.</title>
        <authorList>
            <person name="D'Amico-Willman K.M."/>
            <person name="Ouma W.Z."/>
            <person name="Meulia T."/>
            <person name="Sideli G.M."/>
            <person name="Gradziel T.M."/>
            <person name="Fresnedo-Ramirez J."/>
        </authorList>
    </citation>
    <scope>NUCLEOTIDE SEQUENCE [LARGE SCALE GENOMIC DNA]</scope>
    <source>
        <strain evidence="1">Clone GOH B32 T37-40</strain>
    </source>
</reference>
<dbReference type="Proteomes" id="UP001054821">
    <property type="component" value="Chromosome 2"/>
</dbReference>
<dbReference type="EMBL" id="JAJFAZ020000002">
    <property type="protein sequence ID" value="KAI5343017.1"/>
    <property type="molecule type" value="Genomic_DNA"/>
</dbReference>
<dbReference type="PANTHER" id="PTHR46481">
    <property type="entry name" value="ZINC FINGER BED DOMAIN-CONTAINING PROTEIN 4"/>
    <property type="match status" value="1"/>
</dbReference>
<dbReference type="InterPro" id="IPR012337">
    <property type="entry name" value="RNaseH-like_sf"/>
</dbReference>
<protein>
    <submittedName>
        <fullName evidence="1">Uncharacterized protein</fullName>
    </submittedName>
</protein>
<proteinExistence type="predicted"/>
<dbReference type="SUPFAM" id="SSF53098">
    <property type="entry name" value="Ribonuclease H-like"/>
    <property type="match status" value="1"/>
</dbReference>
<name>A0AAD4WIL8_PRUDU</name>
<comment type="caution">
    <text evidence="1">The sequence shown here is derived from an EMBL/GenBank/DDBJ whole genome shotgun (WGS) entry which is preliminary data.</text>
</comment>
<dbReference type="AlphaFoldDB" id="A0AAD4WIL8"/>
<sequence length="198" mass="22926">MLITAHFIDGEWNLHKRVLNFCVIASHKGNSIGKLLETCLRHWDLKKILAITINNASFHTKAIDYLKSKMGHWKNGSPVLEGKYTHVRCCAHIANLIVQDGLKKLEKSILSIRNAVRYVRSSPQRLEEFKTFVLKERIECKWLMVLDIPTRWNSTYMMLDAALRFEKVFVRMGEDDNAPSSFWFGEDELDREDGVGCI</sequence>
<gene>
    <name evidence="1" type="ORF">L3X38_010893</name>
</gene>
<keyword evidence="2" id="KW-1185">Reference proteome</keyword>
<dbReference type="InterPro" id="IPR052035">
    <property type="entry name" value="ZnF_BED_domain_contain"/>
</dbReference>
<evidence type="ECO:0000313" key="1">
    <source>
        <dbReference type="EMBL" id="KAI5343017.1"/>
    </source>
</evidence>
<organism evidence="1 2">
    <name type="scientific">Prunus dulcis</name>
    <name type="common">Almond</name>
    <name type="synonym">Amygdalus dulcis</name>
    <dbReference type="NCBI Taxonomy" id="3755"/>
    <lineage>
        <taxon>Eukaryota</taxon>
        <taxon>Viridiplantae</taxon>
        <taxon>Streptophyta</taxon>
        <taxon>Embryophyta</taxon>
        <taxon>Tracheophyta</taxon>
        <taxon>Spermatophyta</taxon>
        <taxon>Magnoliopsida</taxon>
        <taxon>eudicotyledons</taxon>
        <taxon>Gunneridae</taxon>
        <taxon>Pentapetalae</taxon>
        <taxon>rosids</taxon>
        <taxon>fabids</taxon>
        <taxon>Rosales</taxon>
        <taxon>Rosaceae</taxon>
        <taxon>Amygdaloideae</taxon>
        <taxon>Amygdaleae</taxon>
        <taxon>Prunus</taxon>
    </lineage>
</organism>